<comment type="subunit">
    <text evidence="2">Homotetramer.</text>
</comment>
<dbReference type="GO" id="GO:0006979">
    <property type="term" value="P:response to oxidative stress"/>
    <property type="evidence" value="ECO:0007669"/>
    <property type="project" value="InterPro"/>
</dbReference>
<dbReference type="InterPro" id="IPR050783">
    <property type="entry name" value="Oxylipin_biosynth_metab"/>
</dbReference>
<evidence type="ECO:0000256" key="11">
    <source>
        <dbReference type="PIRSR" id="PIRSR619791-2"/>
    </source>
</evidence>
<keyword evidence="7" id="KW-0223">Dioxygenase</keyword>
<evidence type="ECO:0000256" key="8">
    <source>
        <dbReference type="ARBA" id="ARBA00023002"/>
    </source>
</evidence>
<dbReference type="GO" id="GO:0004601">
    <property type="term" value="F:peroxidase activity"/>
    <property type="evidence" value="ECO:0007669"/>
    <property type="project" value="UniProtKB-KW"/>
</dbReference>
<organism evidence="13 14">
    <name type="scientific">Leucosporidium creatinivorum</name>
    <dbReference type="NCBI Taxonomy" id="106004"/>
    <lineage>
        <taxon>Eukaryota</taxon>
        <taxon>Fungi</taxon>
        <taxon>Dikarya</taxon>
        <taxon>Basidiomycota</taxon>
        <taxon>Pucciniomycotina</taxon>
        <taxon>Microbotryomycetes</taxon>
        <taxon>Leucosporidiales</taxon>
        <taxon>Leucosporidium</taxon>
    </lineage>
</organism>
<dbReference type="PROSITE" id="PS50292">
    <property type="entry name" value="PEROXIDASE_3"/>
    <property type="match status" value="1"/>
</dbReference>
<dbReference type="SUPFAM" id="SSF48264">
    <property type="entry name" value="Cytochrome P450"/>
    <property type="match status" value="1"/>
</dbReference>
<comment type="catalytic activity">
    <reaction evidence="1">
        <text>(9Z,12Z)-octadecadienoate + O2 = (8R,9Z,12Z)-8-hydroperoxyoctadeca-9,12-dienoate</text>
        <dbReference type="Rhea" id="RHEA:25395"/>
        <dbReference type="ChEBI" id="CHEBI:15379"/>
        <dbReference type="ChEBI" id="CHEBI:30245"/>
        <dbReference type="ChEBI" id="CHEBI:58659"/>
        <dbReference type="EC" id="1.13.11.60"/>
    </reaction>
</comment>
<keyword evidence="14" id="KW-1185">Reference proteome</keyword>
<dbReference type="PANTHER" id="PTHR11903:SF37">
    <property type="entry name" value="PSI-PRODUCING OXYGENASE A"/>
    <property type="match status" value="1"/>
</dbReference>
<dbReference type="AlphaFoldDB" id="A0A1Y2FU92"/>
<keyword evidence="6 11" id="KW-0479">Metal-binding</keyword>
<dbReference type="GO" id="GO:0016853">
    <property type="term" value="F:isomerase activity"/>
    <property type="evidence" value="ECO:0007669"/>
    <property type="project" value="UniProtKB-KW"/>
</dbReference>
<dbReference type="PANTHER" id="PTHR11903">
    <property type="entry name" value="PROSTAGLANDIN G/H SYNTHASE"/>
    <property type="match status" value="1"/>
</dbReference>
<dbReference type="Gene3D" id="1.10.640.10">
    <property type="entry name" value="Haem peroxidase domain superfamily, animal type"/>
    <property type="match status" value="1"/>
</dbReference>
<dbReference type="Gene3D" id="1.10.630.10">
    <property type="entry name" value="Cytochrome P450"/>
    <property type="match status" value="1"/>
</dbReference>
<evidence type="ECO:0000256" key="3">
    <source>
        <dbReference type="ARBA" id="ARBA00013239"/>
    </source>
</evidence>
<dbReference type="Pfam" id="PF00067">
    <property type="entry name" value="p450"/>
    <property type="match status" value="1"/>
</dbReference>
<keyword evidence="9 11" id="KW-0408">Iron</keyword>
<dbReference type="InterPro" id="IPR037120">
    <property type="entry name" value="Haem_peroxidase_sf_animal"/>
</dbReference>
<reference evidence="13 14" key="1">
    <citation type="submission" date="2016-07" db="EMBL/GenBank/DDBJ databases">
        <title>Pervasive Adenine N6-methylation of Active Genes in Fungi.</title>
        <authorList>
            <consortium name="DOE Joint Genome Institute"/>
            <person name="Mondo S.J."/>
            <person name="Dannebaum R.O."/>
            <person name="Kuo R.C."/>
            <person name="Labutti K."/>
            <person name="Haridas S."/>
            <person name="Kuo A."/>
            <person name="Salamov A."/>
            <person name="Ahrendt S.R."/>
            <person name="Lipzen A."/>
            <person name="Sullivan W."/>
            <person name="Andreopoulos W.B."/>
            <person name="Clum A."/>
            <person name="Lindquist E."/>
            <person name="Daum C."/>
            <person name="Ramamoorthy G.K."/>
            <person name="Gryganskyi A."/>
            <person name="Culley D."/>
            <person name="Magnuson J.K."/>
            <person name="James T.Y."/>
            <person name="O'Malley M.A."/>
            <person name="Stajich J.E."/>
            <person name="Spatafora J.W."/>
            <person name="Visel A."/>
            <person name="Grigoriev I.V."/>
        </authorList>
    </citation>
    <scope>NUCLEOTIDE SEQUENCE [LARGE SCALE GENOMIC DNA]</scope>
    <source>
        <strain evidence="13 14">62-1032</strain>
    </source>
</reference>
<dbReference type="STRING" id="106004.A0A1Y2FU92"/>
<dbReference type="OrthoDB" id="823504at2759"/>
<evidence type="ECO:0000256" key="6">
    <source>
        <dbReference type="ARBA" id="ARBA00022723"/>
    </source>
</evidence>
<dbReference type="GO" id="GO:0020037">
    <property type="term" value="F:heme binding"/>
    <property type="evidence" value="ECO:0007669"/>
    <property type="project" value="InterPro"/>
</dbReference>
<name>A0A1Y2FU92_9BASI</name>
<evidence type="ECO:0000256" key="12">
    <source>
        <dbReference type="SAM" id="MobiDB-lite"/>
    </source>
</evidence>
<evidence type="ECO:0000256" key="2">
    <source>
        <dbReference type="ARBA" id="ARBA00011881"/>
    </source>
</evidence>
<dbReference type="InterPro" id="IPR034812">
    <property type="entry name" value="Ppo-like_N"/>
</dbReference>
<dbReference type="InterPro" id="IPR019791">
    <property type="entry name" value="Haem_peroxidase_animal"/>
</dbReference>
<accession>A0A1Y2FU92</accession>
<evidence type="ECO:0000256" key="4">
    <source>
        <dbReference type="ARBA" id="ARBA00022559"/>
    </source>
</evidence>
<evidence type="ECO:0000313" key="14">
    <source>
        <dbReference type="Proteomes" id="UP000193467"/>
    </source>
</evidence>
<dbReference type="InterPro" id="IPR036396">
    <property type="entry name" value="Cyt_P450_sf"/>
</dbReference>
<proteinExistence type="predicted"/>
<evidence type="ECO:0000256" key="1">
    <source>
        <dbReference type="ARBA" id="ARBA00000699"/>
    </source>
</evidence>
<comment type="caution">
    <text evidence="13">The sequence shown here is derived from an EMBL/GenBank/DDBJ whole genome shotgun (WGS) entry which is preliminary data.</text>
</comment>
<keyword evidence="4" id="KW-0575">Peroxidase</keyword>
<dbReference type="GO" id="GO:0052878">
    <property type="term" value="F:linoleate 8R-lipoxygenase activity"/>
    <property type="evidence" value="ECO:0007669"/>
    <property type="project" value="UniProtKB-EC"/>
</dbReference>
<protein>
    <recommendedName>
        <fullName evidence="3">linoleate 8R-lipoxygenase</fullName>
        <ecNumber evidence="3">1.13.11.60</ecNumber>
    </recommendedName>
</protein>
<dbReference type="GO" id="GO:0005506">
    <property type="term" value="F:iron ion binding"/>
    <property type="evidence" value="ECO:0007669"/>
    <property type="project" value="InterPro"/>
</dbReference>
<dbReference type="InterPro" id="IPR010255">
    <property type="entry name" value="Haem_peroxidase_sf"/>
</dbReference>
<keyword evidence="8" id="KW-0560">Oxidoreductase</keyword>
<dbReference type="InterPro" id="IPR001128">
    <property type="entry name" value="Cyt_P450"/>
</dbReference>
<dbReference type="GO" id="GO:0016705">
    <property type="term" value="F:oxidoreductase activity, acting on paired donors, with incorporation or reduction of molecular oxygen"/>
    <property type="evidence" value="ECO:0007669"/>
    <property type="project" value="InterPro"/>
</dbReference>
<dbReference type="InterPro" id="IPR017972">
    <property type="entry name" value="Cyt_P450_CS"/>
</dbReference>
<evidence type="ECO:0000256" key="9">
    <source>
        <dbReference type="ARBA" id="ARBA00023004"/>
    </source>
</evidence>
<dbReference type="EMBL" id="MCGR01000013">
    <property type="protein sequence ID" value="ORY87519.1"/>
    <property type="molecule type" value="Genomic_DNA"/>
</dbReference>
<feature type="binding site" description="axial binding residue" evidence="11">
    <location>
        <position position="407"/>
    </location>
    <ligand>
        <name>heme b</name>
        <dbReference type="ChEBI" id="CHEBI:60344"/>
    </ligand>
    <ligandPart>
        <name>Fe</name>
        <dbReference type="ChEBI" id="CHEBI:18248"/>
    </ligandPart>
</feature>
<keyword evidence="5 11" id="KW-0349">Heme</keyword>
<dbReference type="Proteomes" id="UP000193467">
    <property type="component" value="Unassembled WGS sequence"/>
</dbReference>
<dbReference type="PROSITE" id="PS00086">
    <property type="entry name" value="CYTOCHROME_P450"/>
    <property type="match status" value="1"/>
</dbReference>
<dbReference type="EC" id="1.13.11.60" evidence="3"/>
<dbReference type="CDD" id="cd20612">
    <property type="entry name" value="CYP_LDS-like_C"/>
    <property type="match status" value="1"/>
</dbReference>
<evidence type="ECO:0000256" key="10">
    <source>
        <dbReference type="ARBA" id="ARBA00023235"/>
    </source>
</evidence>
<dbReference type="Pfam" id="PF03098">
    <property type="entry name" value="An_peroxidase"/>
    <property type="match status" value="1"/>
</dbReference>
<feature type="compositionally biased region" description="Polar residues" evidence="12">
    <location>
        <begin position="1"/>
        <end position="13"/>
    </location>
</feature>
<sequence length="1115" mass="122884">MVAAPTTNGQNGHPQRPAPAPRMGSSFLKAKEAAGAAFAVVNQSLSPLPTTPDGLTNVQAKALTDAAPTSSLIKGLLQDLLAGRVDENAAAVLQAISEATGPIDDRKMLLENIVDALSKMSPDSSAQGKATGALIELLWNDLTHPPTSYVGSKHKFRAGDGSGNSLQDPQLGAAKTPYARSVGQNHPPPCNLPDPTVVFDALLKREEFKPHPSGISSLLFSFATLIIHSCFQTSRTDPTINEASSYLDLSPLYGNNDAEIATVRSFQNGELWPDVAATDRLQFMPPSVMALLLVFNRNHNFIAHKLLIINERGRFVPWTDEPKDEAERKAIKASDEEIFQTARLINCGFFLNCIVGDYIRCILNLNQTETLWSLLPTSEIRNIPSGMAPRGTGNAVSVEFNILYRWHAAISKQDEEWIEGVFKKIFGDKPFDELTKEDFGFALRQLAKNVDPDPRKMEFGDIKRDSETGRFNDEDLVRILKEATDNVAGAFGAKSSPACMRIIDVLGIASARNDWNTCSLNEFRRFLNLKPFTKFEEWNSDPKIAKIAEQLYVHPENLELFVGLHGEQAKPSQDASGLAPGFTISRAILSDAVALTRGDRYFTTDYNSGSLTSWGFQDVSMDPAGGSYGGVLGKLLMRAFPNSYKANSTYALFPFSTPATTRASLTKFGKLDQYDFSAPSTAPPIKSVRTFAACVNVLADSKRFGVYYGAAIQLLTKNGRSYFIDTDNLQTHARDRHIMSAALFPLGWAENLSQFYSNKTAELIAKGSFTYNGGKTRMLDVVRDVTNMVPVYWVSHQFGMPIKTDETPLALFTPKELYLMLAAFFISVFMNFDPVSGFKLKSAAAKPAKLIHALIDARIAQTNGTPELLMDLAAKLQKLVIGKEVEGLTMGTEATAFYRRLLKDNSRPTDELNASVQCTMTASVANQGQAAAQIINFYLQDERRPEYLELCRLAQDDSKDVDDKIRAYIFEALRLDPQVPFIPRVVKEDAEIQDGDRVVSVKKGDFLFPSIKNSGLDESVYPNPHKVDITRDFTKFRGFGGGIHECLGARICHYSLVAMIKEVFKLKNVRRAPGAPGQLKRVWQTLAETQVPVYITPSATLSPLPPSLSIVWDDM</sequence>
<evidence type="ECO:0000256" key="7">
    <source>
        <dbReference type="ARBA" id="ARBA00022964"/>
    </source>
</evidence>
<dbReference type="CDD" id="cd09817">
    <property type="entry name" value="linoleate_diol_synthase_like"/>
    <property type="match status" value="1"/>
</dbReference>
<evidence type="ECO:0000313" key="13">
    <source>
        <dbReference type="EMBL" id="ORY87519.1"/>
    </source>
</evidence>
<feature type="region of interest" description="Disordered" evidence="12">
    <location>
        <begin position="1"/>
        <end position="23"/>
    </location>
</feature>
<evidence type="ECO:0000256" key="5">
    <source>
        <dbReference type="ARBA" id="ARBA00022617"/>
    </source>
</evidence>
<keyword evidence="10" id="KW-0413">Isomerase</keyword>
<dbReference type="GO" id="GO:0006631">
    <property type="term" value="P:fatty acid metabolic process"/>
    <property type="evidence" value="ECO:0007669"/>
    <property type="project" value="UniProtKB-ARBA"/>
</dbReference>
<dbReference type="InParanoid" id="A0A1Y2FU92"/>
<dbReference type="GO" id="GO:0004497">
    <property type="term" value="F:monooxygenase activity"/>
    <property type="evidence" value="ECO:0007669"/>
    <property type="project" value="InterPro"/>
</dbReference>
<gene>
    <name evidence="13" type="ORF">BCR35DRAFT_302314</name>
</gene>
<dbReference type="SUPFAM" id="SSF48113">
    <property type="entry name" value="Heme-dependent peroxidases"/>
    <property type="match status" value="1"/>
</dbReference>